<feature type="coiled-coil region" evidence="1">
    <location>
        <begin position="93"/>
        <end position="120"/>
    </location>
</feature>
<dbReference type="RefSeq" id="WP_145087848.1">
    <property type="nucleotide sequence ID" value="NZ_CP036274.1"/>
</dbReference>
<keyword evidence="3" id="KW-0812">Transmembrane</keyword>
<name>A0A517Y9S1_9BACT</name>
<gene>
    <name evidence="4" type="ORF">ETAA8_20520</name>
</gene>
<dbReference type="Proteomes" id="UP000315017">
    <property type="component" value="Chromosome"/>
</dbReference>
<sequence length="239" mass="26754">MKIVGWIGAAFIAFCVATVISLAVLGGMLWMKGALSGDRSLSLMAALYGIPLEGKTAAEKAQDGKNPEQPSLAAVIERRALASLDLDLRESALDKSLQDLRNLESQIKTERQRLDLWKQSFDNRIATLESGRSDQAIVELQQTIEAMQPKQAKEQILQILNTPPRSADDQPLHDVVNLLKNMPLDKRKKILAEFKLPEETEKLSEILREIRLGTPESELLRDTRKQLQQQLNPKKQGQP</sequence>
<dbReference type="EMBL" id="CP036274">
    <property type="protein sequence ID" value="QDU26968.1"/>
    <property type="molecule type" value="Genomic_DNA"/>
</dbReference>
<keyword evidence="3" id="KW-0472">Membrane</keyword>
<feature type="transmembrane region" description="Helical" evidence="3">
    <location>
        <begin position="6"/>
        <end position="30"/>
    </location>
</feature>
<dbReference type="AlphaFoldDB" id="A0A517Y9S1"/>
<evidence type="ECO:0000256" key="3">
    <source>
        <dbReference type="SAM" id="Phobius"/>
    </source>
</evidence>
<feature type="compositionally biased region" description="Low complexity" evidence="2">
    <location>
        <begin position="226"/>
        <end position="239"/>
    </location>
</feature>
<evidence type="ECO:0008006" key="6">
    <source>
        <dbReference type="Google" id="ProtNLM"/>
    </source>
</evidence>
<keyword evidence="3" id="KW-1133">Transmembrane helix</keyword>
<evidence type="ECO:0000256" key="2">
    <source>
        <dbReference type="SAM" id="MobiDB-lite"/>
    </source>
</evidence>
<dbReference type="KEGG" id="aagg:ETAA8_20520"/>
<keyword evidence="5" id="KW-1185">Reference proteome</keyword>
<evidence type="ECO:0000256" key="1">
    <source>
        <dbReference type="SAM" id="Coils"/>
    </source>
</evidence>
<keyword evidence="1" id="KW-0175">Coiled coil</keyword>
<protein>
    <recommendedName>
        <fullName evidence="6">Magnesium transporter MgtE intracellular domain-containing protein</fullName>
    </recommendedName>
</protein>
<feature type="region of interest" description="Disordered" evidence="2">
    <location>
        <begin position="217"/>
        <end position="239"/>
    </location>
</feature>
<evidence type="ECO:0000313" key="4">
    <source>
        <dbReference type="EMBL" id="QDU26968.1"/>
    </source>
</evidence>
<organism evidence="4 5">
    <name type="scientific">Anatilimnocola aggregata</name>
    <dbReference type="NCBI Taxonomy" id="2528021"/>
    <lineage>
        <taxon>Bacteria</taxon>
        <taxon>Pseudomonadati</taxon>
        <taxon>Planctomycetota</taxon>
        <taxon>Planctomycetia</taxon>
        <taxon>Pirellulales</taxon>
        <taxon>Pirellulaceae</taxon>
        <taxon>Anatilimnocola</taxon>
    </lineage>
</organism>
<reference evidence="4 5" key="1">
    <citation type="submission" date="2019-02" db="EMBL/GenBank/DDBJ databases">
        <title>Deep-cultivation of Planctomycetes and their phenomic and genomic characterization uncovers novel biology.</title>
        <authorList>
            <person name="Wiegand S."/>
            <person name="Jogler M."/>
            <person name="Boedeker C."/>
            <person name="Pinto D."/>
            <person name="Vollmers J."/>
            <person name="Rivas-Marin E."/>
            <person name="Kohn T."/>
            <person name="Peeters S.H."/>
            <person name="Heuer A."/>
            <person name="Rast P."/>
            <person name="Oberbeckmann S."/>
            <person name="Bunk B."/>
            <person name="Jeske O."/>
            <person name="Meyerdierks A."/>
            <person name="Storesund J.E."/>
            <person name="Kallscheuer N."/>
            <person name="Luecker S."/>
            <person name="Lage O.M."/>
            <person name="Pohl T."/>
            <person name="Merkel B.J."/>
            <person name="Hornburger P."/>
            <person name="Mueller R.-W."/>
            <person name="Bruemmer F."/>
            <person name="Labrenz M."/>
            <person name="Spormann A.M."/>
            <person name="Op den Camp H."/>
            <person name="Overmann J."/>
            <person name="Amann R."/>
            <person name="Jetten M.S.M."/>
            <person name="Mascher T."/>
            <person name="Medema M.H."/>
            <person name="Devos D.P."/>
            <person name="Kaster A.-K."/>
            <person name="Ovreas L."/>
            <person name="Rohde M."/>
            <person name="Galperin M.Y."/>
            <person name="Jogler C."/>
        </authorList>
    </citation>
    <scope>NUCLEOTIDE SEQUENCE [LARGE SCALE GENOMIC DNA]</scope>
    <source>
        <strain evidence="4 5">ETA_A8</strain>
    </source>
</reference>
<evidence type="ECO:0000313" key="5">
    <source>
        <dbReference type="Proteomes" id="UP000315017"/>
    </source>
</evidence>
<dbReference type="OrthoDB" id="259971at2"/>
<proteinExistence type="predicted"/>
<accession>A0A517Y9S1</accession>